<dbReference type="PANTHER" id="PTHR32097:SF17">
    <property type="entry name" value="CAMP-BINDING PROTEIN 1-RELATED"/>
    <property type="match status" value="1"/>
</dbReference>
<dbReference type="RefSeq" id="WP_048790426.1">
    <property type="nucleotide sequence ID" value="NZ_CP145863.1"/>
</dbReference>
<dbReference type="PANTHER" id="PTHR32097">
    <property type="entry name" value="CAMP-BINDING PROTEIN 1-RELATED"/>
    <property type="match status" value="1"/>
</dbReference>
<feature type="domain" description="TerD" evidence="2">
    <location>
        <begin position="26"/>
        <end position="207"/>
    </location>
</feature>
<protein>
    <submittedName>
        <fullName evidence="4">TerD family protein</fullName>
    </submittedName>
    <submittedName>
        <fullName evidence="3">TerD family tellurium resistance protein</fullName>
    </submittedName>
</protein>
<evidence type="ECO:0000259" key="2">
    <source>
        <dbReference type="Pfam" id="PF02342"/>
    </source>
</evidence>
<dbReference type="Proteomes" id="UP000248776">
    <property type="component" value="Unassembled WGS sequence"/>
</dbReference>
<proteinExistence type="predicted"/>
<feature type="region of interest" description="Disordered" evidence="1">
    <location>
        <begin position="1"/>
        <end position="23"/>
    </location>
</feature>
<evidence type="ECO:0000256" key="1">
    <source>
        <dbReference type="SAM" id="MobiDB-lite"/>
    </source>
</evidence>
<name>A0AA45HTH3_STRSL</name>
<evidence type="ECO:0000313" key="5">
    <source>
        <dbReference type="Proteomes" id="UP000248776"/>
    </source>
</evidence>
<comment type="caution">
    <text evidence="3">The sequence shown here is derived from an EMBL/GenBank/DDBJ whole genome shotgun (WGS) entry which is preliminary data.</text>
</comment>
<sequence length="209" mass="22107">MAINFTSLGGEVSTPTEVTPTQSGISLNLEKNTVLDLAKAAPSLNNVDLCAGWDIAVSGVDFDLDISVFLLNEAGKITSASDVVFYNNPVANGIQLNGDNRTGAGEGDDETITLNLQAVSPTVNKIVCAVTIDQALARRQTFGMVNNSYVRLVNKDTGSELCKFQLKDDYSTDTAVVFAELVRNGASWAFHAIGQGKQADLNGIAALFS</sequence>
<reference evidence="4 6" key="2">
    <citation type="submission" date="2019-06" db="EMBL/GenBank/DDBJ databases">
        <title>Genome Announcement To Ensure Probiotic Safety of Streptococcus salivarius UBSS01.</title>
        <authorList>
            <person name="Sulthana A."/>
            <person name="Lakshmi S.G."/>
            <person name="Madempudi R.S."/>
        </authorList>
    </citation>
    <scope>NUCLEOTIDE SEQUENCE [LARGE SCALE GENOMIC DNA]</scope>
    <source>
        <strain evidence="4 6">UBSS01</strain>
    </source>
</reference>
<dbReference type="CDD" id="cd06974">
    <property type="entry name" value="TerD_like"/>
    <property type="match status" value="1"/>
</dbReference>
<gene>
    <name evidence="3" type="ORF">CKU37_10030</name>
    <name evidence="4" type="ORF">FBF48_00975</name>
</gene>
<evidence type="ECO:0000313" key="6">
    <source>
        <dbReference type="Proteomes" id="UP000308186"/>
    </source>
</evidence>
<dbReference type="InterPro" id="IPR003325">
    <property type="entry name" value="TerD"/>
</dbReference>
<dbReference type="EMBL" id="VDCW01000001">
    <property type="protein sequence ID" value="TNF68842.1"/>
    <property type="molecule type" value="Genomic_DNA"/>
</dbReference>
<dbReference type="AlphaFoldDB" id="A0AA45HTH3"/>
<reference evidence="3 5" key="1">
    <citation type="submission" date="2017-08" db="EMBL/GenBank/DDBJ databases">
        <title>Streptococcus salivarius strain HS0302 Genome.</title>
        <authorList>
            <person name="Smith J."/>
            <person name="Deng P."/>
            <person name="Geng M."/>
        </authorList>
    </citation>
    <scope>NUCLEOTIDE SEQUENCE [LARGE SCALE GENOMIC DNA]</scope>
    <source>
        <strain evidence="3 5">HS0302</strain>
    </source>
</reference>
<dbReference type="InterPro" id="IPR051324">
    <property type="entry name" value="Stress/Tellurium_Resist"/>
</dbReference>
<accession>A0AA45HTH3</accession>
<dbReference type="Proteomes" id="UP000308186">
    <property type="component" value="Unassembled WGS sequence"/>
</dbReference>
<dbReference type="EMBL" id="NSIW01000019">
    <property type="protein sequence ID" value="PZD55530.1"/>
    <property type="molecule type" value="Genomic_DNA"/>
</dbReference>
<evidence type="ECO:0000313" key="4">
    <source>
        <dbReference type="EMBL" id="TNF68842.1"/>
    </source>
</evidence>
<dbReference type="Gene3D" id="2.60.60.30">
    <property type="entry name" value="sav2460 like domains"/>
    <property type="match status" value="1"/>
</dbReference>
<organism evidence="3 5">
    <name type="scientific">Streptococcus salivarius</name>
    <dbReference type="NCBI Taxonomy" id="1304"/>
    <lineage>
        <taxon>Bacteria</taxon>
        <taxon>Bacillati</taxon>
        <taxon>Bacillota</taxon>
        <taxon>Bacilli</taxon>
        <taxon>Lactobacillales</taxon>
        <taxon>Streptococcaceae</taxon>
        <taxon>Streptococcus</taxon>
    </lineage>
</organism>
<dbReference type="Pfam" id="PF02342">
    <property type="entry name" value="TerD"/>
    <property type="match status" value="1"/>
</dbReference>
<evidence type="ECO:0000313" key="3">
    <source>
        <dbReference type="EMBL" id="PZD55530.1"/>
    </source>
</evidence>